<reference evidence="2" key="1">
    <citation type="journal article" date="2014" name="Nat. Commun.">
        <title>The emerging biofuel crop Camelina sativa retains a highly undifferentiated hexaploid genome structure.</title>
        <authorList>
            <person name="Kagale S."/>
            <person name="Koh C."/>
            <person name="Nixon J."/>
            <person name="Bollina V."/>
            <person name="Clarke W.E."/>
            <person name="Tuteja R."/>
            <person name="Spillane C."/>
            <person name="Robinson S.J."/>
            <person name="Links M.G."/>
            <person name="Clarke C."/>
            <person name="Higgins E.E."/>
            <person name="Huebert T."/>
            <person name="Sharpe A.G."/>
            <person name="Parkin I.A."/>
        </authorList>
    </citation>
    <scope>NUCLEOTIDE SEQUENCE [LARGE SCALE GENOMIC DNA]</scope>
    <source>
        <strain evidence="2">cv. DH55</strain>
    </source>
</reference>
<evidence type="ECO:0000313" key="3">
    <source>
        <dbReference type="RefSeq" id="XP_019085673.1"/>
    </source>
</evidence>
<dbReference type="InterPro" id="IPR003890">
    <property type="entry name" value="MIF4G-like_typ-3"/>
</dbReference>
<dbReference type="Gene3D" id="1.25.40.180">
    <property type="match status" value="1"/>
</dbReference>
<dbReference type="Proteomes" id="UP000694864">
    <property type="component" value="Chromosome 9"/>
</dbReference>
<dbReference type="PANTHER" id="PTHR23253">
    <property type="entry name" value="EUKARYOTIC TRANSLATION INITIATION FACTOR 4 GAMMA"/>
    <property type="match status" value="1"/>
</dbReference>
<organism evidence="2 3">
    <name type="scientific">Camelina sativa</name>
    <name type="common">False flax</name>
    <name type="synonym">Myagrum sativum</name>
    <dbReference type="NCBI Taxonomy" id="90675"/>
    <lineage>
        <taxon>Eukaryota</taxon>
        <taxon>Viridiplantae</taxon>
        <taxon>Streptophyta</taxon>
        <taxon>Embryophyta</taxon>
        <taxon>Tracheophyta</taxon>
        <taxon>Spermatophyta</taxon>
        <taxon>Magnoliopsida</taxon>
        <taxon>eudicotyledons</taxon>
        <taxon>Gunneridae</taxon>
        <taxon>Pentapetalae</taxon>
        <taxon>rosids</taxon>
        <taxon>malvids</taxon>
        <taxon>Brassicales</taxon>
        <taxon>Brassicaceae</taxon>
        <taxon>Camelineae</taxon>
        <taxon>Camelina</taxon>
    </lineage>
</organism>
<dbReference type="PANTHER" id="PTHR23253:SF53">
    <property type="entry name" value="EUKARYOTIC TRANSLATION INITIATION FACTOR ISOFORM 4G-1"/>
    <property type="match status" value="1"/>
</dbReference>
<dbReference type="Pfam" id="PF02854">
    <property type="entry name" value="MIF4G"/>
    <property type="match status" value="1"/>
</dbReference>
<protein>
    <submittedName>
        <fullName evidence="3">Eukaryotic translation initiation factor-like</fullName>
    </submittedName>
</protein>
<dbReference type="RefSeq" id="XP_019085673.1">
    <property type="nucleotide sequence ID" value="XM_019230128.1"/>
</dbReference>
<dbReference type="SUPFAM" id="SSF48371">
    <property type="entry name" value="ARM repeat"/>
    <property type="match status" value="1"/>
</dbReference>
<proteinExistence type="predicted"/>
<keyword evidence="2" id="KW-1185">Reference proteome</keyword>
<evidence type="ECO:0000259" key="1">
    <source>
        <dbReference type="SMART" id="SM00543"/>
    </source>
</evidence>
<reference evidence="3" key="2">
    <citation type="submission" date="2025-08" db="UniProtKB">
        <authorList>
            <consortium name="RefSeq"/>
        </authorList>
    </citation>
    <scope>IDENTIFICATION</scope>
    <source>
        <tissue evidence="3">Leaf</tissue>
    </source>
</reference>
<evidence type="ECO:0000313" key="2">
    <source>
        <dbReference type="Proteomes" id="UP000694864"/>
    </source>
</evidence>
<accession>A0ABM1QFY5</accession>
<dbReference type="GeneID" id="104714579"/>
<dbReference type="SMART" id="SM00543">
    <property type="entry name" value="MIF4G"/>
    <property type="match status" value="1"/>
</dbReference>
<sequence length="204" mass="23727">MKDAKLVSFRSAILVQDWITFKAWASEEKNSMMNSLAEEKYSRLKSQLINTCITFEILKDMVTIIFDKAVLEPTFCPMYAQLCYDMHDKLPSFPHAKHGKSEMFTFKRILLNLCQTVFEGTDDLSEEIRKLNSPDHKDEREDKEILSNLRTLGNLRLVGELFKLRMVTQSIVKRIIKELLGDDKKMCPSKEKLEAASHFLHIIH</sequence>
<gene>
    <name evidence="3" type="primary">LOC104714579</name>
</gene>
<feature type="domain" description="MIF4G" evidence="1">
    <location>
        <begin position="26"/>
        <end position="204"/>
    </location>
</feature>
<dbReference type="InterPro" id="IPR016024">
    <property type="entry name" value="ARM-type_fold"/>
</dbReference>
<name>A0ABM1QFY5_CAMSA</name>